<organism evidence="7 8">
    <name type="scientific">Monosiga brevicollis</name>
    <name type="common">Choanoflagellate</name>
    <dbReference type="NCBI Taxonomy" id="81824"/>
    <lineage>
        <taxon>Eukaryota</taxon>
        <taxon>Choanoflagellata</taxon>
        <taxon>Craspedida</taxon>
        <taxon>Salpingoecidae</taxon>
        <taxon>Monosiga</taxon>
    </lineage>
</organism>
<evidence type="ECO:0000256" key="2">
    <source>
        <dbReference type="ARBA" id="ARBA00022692"/>
    </source>
</evidence>
<evidence type="ECO:0000256" key="1">
    <source>
        <dbReference type="ARBA" id="ARBA00004141"/>
    </source>
</evidence>
<evidence type="ECO:0000256" key="4">
    <source>
        <dbReference type="ARBA" id="ARBA00023136"/>
    </source>
</evidence>
<keyword evidence="3 5" id="KW-1133">Transmembrane helix</keyword>
<feature type="transmembrane region" description="Helical" evidence="5">
    <location>
        <begin position="71"/>
        <end position="88"/>
    </location>
</feature>
<feature type="domain" description="Ion transport" evidence="6">
    <location>
        <begin position="264"/>
        <end position="511"/>
    </location>
</feature>
<feature type="transmembrane region" description="Helical" evidence="5">
    <location>
        <begin position="109"/>
        <end position="128"/>
    </location>
</feature>
<dbReference type="GO" id="GO:0016020">
    <property type="term" value="C:membrane"/>
    <property type="evidence" value="ECO:0007669"/>
    <property type="project" value="UniProtKB-SubCell"/>
</dbReference>
<gene>
    <name evidence="7" type="ORF">MONBRDRAFT_15816</name>
</gene>
<dbReference type="Pfam" id="PF00520">
    <property type="entry name" value="Ion_trans"/>
    <property type="match status" value="2"/>
</dbReference>
<protein>
    <recommendedName>
        <fullName evidence="6">Ion transport domain-containing protein</fullName>
    </recommendedName>
</protein>
<feature type="transmembrane region" description="Helical" evidence="5">
    <location>
        <begin position="316"/>
        <end position="336"/>
    </location>
</feature>
<dbReference type="STRING" id="81824.A9UUV2"/>
<keyword evidence="2 5" id="KW-0812">Transmembrane</keyword>
<evidence type="ECO:0000313" key="8">
    <source>
        <dbReference type="Proteomes" id="UP000001357"/>
    </source>
</evidence>
<dbReference type="InterPro" id="IPR005821">
    <property type="entry name" value="Ion_trans_dom"/>
</dbReference>
<proteinExistence type="predicted"/>
<dbReference type="OMA" id="QILCIAD"/>
<feature type="transmembrane region" description="Helical" evidence="5">
    <location>
        <begin position="173"/>
        <end position="192"/>
    </location>
</feature>
<feature type="domain" description="Ion transport" evidence="6">
    <location>
        <begin position="44"/>
        <end position="263"/>
    </location>
</feature>
<dbReference type="RefSeq" id="XP_001744080.1">
    <property type="nucleotide sequence ID" value="XM_001744028.1"/>
</dbReference>
<keyword evidence="4 5" id="KW-0472">Membrane</keyword>
<evidence type="ECO:0000256" key="5">
    <source>
        <dbReference type="SAM" id="Phobius"/>
    </source>
</evidence>
<feature type="transmembrane region" description="Helical" evidence="5">
    <location>
        <begin position="212"/>
        <end position="230"/>
    </location>
</feature>
<keyword evidence="8" id="KW-1185">Reference proteome</keyword>
<evidence type="ECO:0000256" key="3">
    <source>
        <dbReference type="ARBA" id="ARBA00022989"/>
    </source>
</evidence>
<dbReference type="KEGG" id="mbr:MONBRDRAFT_15816"/>
<reference evidence="7 8" key="1">
    <citation type="journal article" date="2008" name="Nature">
        <title>The genome of the choanoflagellate Monosiga brevicollis and the origin of metazoans.</title>
        <authorList>
            <consortium name="JGI Sequencing"/>
            <person name="King N."/>
            <person name="Westbrook M.J."/>
            <person name="Young S.L."/>
            <person name="Kuo A."/>
            <person name="Abedin M."/>
            <person name="Chapman J."/>
            <person name="Fairclough S."/>
            <person name="Hellsten U."/>
            <person name="Isogai Y."/>
            <person name="Letunic I."/>
            <person name="Marr M."/>
            <person name="Pincus D."/>
            <person name="Putnam N."/>
            <person name="Rokas A."/>
            <person name="Wright K.J."/>
            <person name="Zuzow R."/>
            <person name="Dirks W."/>
            <person name="Good M."/>
            <person name="Goodstein D."/>
            <person name="Lemons D."/>
            <person name="Li W."/>
            <person name="Lyons J.B."/>
            <person name="Morris A."/>
            <person name="Nichols S."/>
            <person name="Richter D.J."/>
            <person name="Salamov A."/>
            <person name="Bork P."/>
            <person name="Lim W.A."/>
            <person name="Manning G."/>
            <person name="Miller W.T."/>
            <person name="McGinnis W."/>
            <person name="Shapiro H."/>
            <person name="Tjian R."/>
            <person name="Grigoriev I.V."/>
            <person name="Rokhsar D."/>
        </authorList>
    </citation>
    <scope>NUCLEOTIDE SEQUENCE [LARGE SCALE GENOMIC DNA]</scope>
    <source>
        <strain evidence="8">MX1 / ATCC 50154</strain>
    </source>
</reference>
<comment type="subcellular location">
    <subcellularLocation>
        <location evidence="1">Membrane</location>
        <topology evidence="1">Multi-pass membrane protein</topology>
    </subcellularLocation>
</comment>
<dbReference type="GeneID" id="5889458"/>
<feature type="transmembrane region" description="Helical" evidence="5">
    <location>
        <begin position="486"/>
        <end position="508"/>
    </location>
</feature>
<feature type="transmembrane region" description="Helical" evidence="5">
    <location>
        <begin position="242"/>
        <end position="267"/>
    </location>
</feature>
<evidence type="ECO:0000259" key="6">
    <source>
        <dbReference type="Pfam" id="PF00520"/>
    </source>
</evidence>
<dbReference type="Gene3D" id="1.20.120.350">
    <property type="entry name" value="Voltage-gated potassium channels. Chain C"/>
    <property type="match status" value="1"/>
</dbReference>
<dbReference type="GO" id="GO:0005216">
    <property type="term" value="F:monoatomic ion channel activity"/>
    <property type="evidence" value="ECO:0007669"/>
    <property type="project" value="InterPro"/>
</dbReference>
<dbReference type="InParanoid" id="A9UUV2"/>
<dbReference type="PANTHER" id="PTHR46726:SF1">
    <property type="entry name" value="TWO-PORE CALCIUM CHANNEL 3"/>
    <property type="match status" value="1"/>
</dbReference>
<accession>A9UUV2</accession>
<evidence type="ECO:0000313" key="7">
    <source>
        <dbReference type="EMBL" id="EDQ90783.1"/>
    </source>
</evidence>
<dbReference type="Gene3D" id="1.10.287.70">
    <property type="match status" value="2"/>
</dbReference>
<dbReference type="SUPFAM" id="SSF81324">
    <property type="entry name" value="Voltage-gated potassium channels"/>
    <property type="match status" value="2"/>
</dbReference>
<dbReference type="PANTHER" id="PTHR46726">
    <property type="entry name" value="TWO PORE CHANNEL 3"/>
    <property type="match status" value="1"/>
</dbReference>
<dbReference type="AlphaFoldDB" id="A9UUV2"/>
<feature type="transmembrane region" description="Helical" evidence="5">
    <location>
        <begin position="386"/>
        <end position="405"/>
    </location>
</feature>
<sequence length="537" mass="61967">MSEREHLLAMSLLEDALLGRVSVQADDLQTIQSYRDYHRWEYRLLVAFLVVALLALALLEAPNGSLQLLLPWQATMSIEALILLVFAIRLRHLSRFQTYRQFWFDRKNIGLIAIIALTYIDMVVYIATSSTDSFTLRYTRVLRPILAVCFSEFRQIRRVFRSVRRTIPGVANVLVLLLSTIALFSLLALSLFRKHRYVAPSGDRYMDSYFDIYWEFYVLMTSANFPDIMMPAYSQNEWYSMLFVSFIVITMYIFLSIVLAAVVYFTWFFDVVIFANAILIGVSDDDAEVVLLPLYNVEMLLKLYTFGTVNFFRKSWNVFDFVVIFIGTLLAILEAAGMCARYRDVNDISFLDFVLVLRVLRLVRILNHYEQFAVIISTLSQLGPALWTYACALFLVFYVFAVVGMECFGGRIYEGHVFDPNSTYYQDLMSQNPQLIGSDFAKDGYFTNNFNDVVAAYVTLFELMVVNQWHILTSGFVILTNESARLFFLAFHLTAVVLMLNIFVAFILEAFLMQLQLFHGVATDDLYTKVQAFLEAQ</sequence>
<feature type="transmembrane region" description="Helical" evidence="5">
    <location>
        <begin position="348"/>
        <end position="366"/>
    </location>
</feature>
<dbReference type="EMBL" id="CH991546">
    <property type="protein sequence ID" value="EDQ90783.1"/>
    <property type="molecule type" value="Genomic_DNA"/>
</dbReference>
<dbReference type="eggNOG" id="KOG2301">
    <property type="taxonomic scope" value="Eukaryota"/>
</dbReference>
<feature type="transmembrane region" description="Helical" evidence="5">
    <location>
        <begin position="42"/>
        <end position="59"/>
    </location>
</feature>
<dbReference type="Proteomes" id="UP000001357">
    <property type="component" value="Unassembled WGS sequence"/>
</dbReference>
<dbReference type="InterPro" id="IPR027359">
    <property type="entry name" value="Volt_channel_dom_sf"/>
</dbReference>
<name>A9UUV2_MONBE</name>